<dbReference type="Pfam" id="PF00026">
    <property type="entry name" value="Asp"/>
    <property type="match status" value="1"/>
</dbReference>
<keyword evidence="4" id="KW-1185">Reference proteome</keyword>
<dbReference type="InterPro" id="IPR001461">
    <property type="entry name" value="Aspartic_peptidase_A1"/>
</dbReference>
<proteinExistence type="inferred from homology"/>
<dbReference type="PRINTS" id="PR00792">
    <property type="entry name" value="PEPSIN"/>
</dbReference>
<protein>
    <recommendedName>
        <fullName evidence="2">Peptidase A1 domain-containing protein</fullName>
    </recommendedName>
</protein>
<dbReference type="GO" id="GO:0006508">
    <property type="term" value="P:proteolysis"/>
    <property type="evidence" value="ECO:0007669"/>
    <property type="project" value="InterPro"/>
</dbReference>
<sequence>MPSLKEVSASLLLAGHAAINTLPDGVIRIPLPRIMNQTLYGMEFEVGNPPQRSFLKIDTGSNTIGFNSPRSNLCLRQDLPCDPLGTYDNLTSSTAVVAFPGFYPNYNNGLIDGGRGIYVNDTVRFSGLSLDDFVFGSTDTYNLDVRLVQVNPFAGIMGLSALCITGPQCDVYPTLVQQLSDRDILKTRAFSIYLGPDDPDAVGHLLLGGVDRAKQDGPVFTLPIDSPWNPEYSDFALIQNGPTPTRTVFPIGPGNSTTWDTGASYWGLPSAAFDAIAAILGIPADVDLKTNPYEVDCKHRENTDAVFEASFPGNATIKVPVGRLVTKLDSGKCVTFILPGIGSPEPSDTATVFGTPFLRNVYATYNLDTREISFSQVKYTDEEDIVAIPAAK</sequence>
<dbReference type="GO" id="GO:0004190">
    <property type="term" value="F:aspartic-type endopeptidase activity"/>
    <property type="evidence" value="ECO:0007669"/>
    <property type="project" value="InterPro"/>
</dbReference>
<name>A0A395NGC2_TRIAR</name>
<comment type="similarity">
    <text evidence="1">Belongs to the peptidase A1 family.</text>
</comment>
<dbReference type="GO" id="GO:0000324">
    <property type="term" value="C:fungal-type vacuole"/>
    <property type="evidence" value="ECO:0007669"/>
    <property type="project" value="TreeGrafter"/>
</dbReference>
<dbReference type="PANTHER" id="PTHR47966">
    <property type="entry name" value="BETA-SITE APP-CLEAVING ENZYME, ISOFORM A-RELATED"/>
    <property type="match status" value="1"/>
</dbReference>
<evidence type="ECO:0000313" key="3">
    <source>
        <dbReference type="EMBL" id="RFU74999.1"/>
    </source>
</evidence>
<dbReference type="InterPro" id="IPR033121">
    <property type="entry name" value="PEPTIDASE_A1"/>
</dbReference>
<dbReference type="Proteomes" id="UP000266272">
    <property type="component" value="Unassembled WGS sequence"/>
</dbReference>
<comment type="caution">
    <text evidence="3">The sequence shown here is derived from an EMBL/GenBank/DDBJ whole genome shotgun (WGS) entry which is preliminary data.</text>
</comment>
<accession>A0A395NGC2</accession>
<dbReference type="OrthoDB" id="771136at2759"/>
<gene>
    <name evidence="3" type="ORF">TARUN_7230</name>
</gene>
<organism evidence="3 4">
    <name type="scientific">Trichoderma arundinaceum</name>
    <dbReference type="NCBI Taxonomy" id="490622"/>
    <lineage>
        <taxon>Eukaryota</taxon>
        <taxon>Fungi</taxon>
        <taxon>Dikarya</taxon>
        <taxon>Ascomycota</taxon>
        <taxon>Pezizomycotina</taxon>
        <taxon>Sordariomycetes</taxon>
        <taxon>Hypocreomycetidae</taxon>
        <taxon>Hypocreales</taxon>
        <taxon>Hypocreaceae</taxon>
        <taxon>Trichoderma</taxon>
    </lineage>
</organism>
<dbReference type="Gene3D" id="2.40.70.10">
    <property type="entry name" value="Acid Proteases"/>
    <property type="match status" value="2"/>
</dbReference>
<dbReference type="STRING" id="490622.A0A395NGC2"/>
<evidence type="ECO:0000313" key="4">
    <source>
        <dbReference type="Proteomes" id="UP000266272"/>
    </source>
</evidence>
<feature type="domain" description="Peptidase A1" evidence="2">
    <location>
        <begin position="40"/>
        <end position="375"/>
    </location>
</feature>
<reference evidence="3 4" key="1">
    <citation type="journal article" date="2018" name="PLoS Pathog.">
        <title>Evolution of structural diversity of trichothecenes, a family of toxins produced by plant pathogenic and entomopathogenic fungi.</title>
        <authorList>
            <person name="Proctor R.H."/>
            <person name="McCormick S.P."/>
            <person name="Kim H.S."/>
            <person name="Cardoza R.E."/>
            <person name="Stanley A.M."/>
            <person name="Lindo L."/>
            <person name="Kelly A."/>
            <person name="Brown D.W."/>
            <person name="Lee T."/>
            <person name="Vaughan M.M."/>
            <person name="Alexander N.J."/>
            <person name="Busman M."/>
            <person name="Gutierrez S."/>
        </authorList>
    </citation>
    <scope>NUCLEOTIDE SEQUENCE [LARGE SCALE GENOMIC DNA]</scope>
    <source>
        <strain evidence="3 4">IBT 40837</strain>
    </source>
</reference>
<evidence type="ECO:0000256" key="1">
    <source>
        <dbReference type="ARBA" id="ARBA00007447"/>
    </source>
</evidence>
<dbReference type="PANTHER" id="PTHR47966:SF51">
    <property type="entry name" value="BETA-SITE APP-CLEAVING ENZYME, ISOFORM A-RELATED"/>
    <property type="match status" value="1"/>
</dbReference>
<dbReference type="AlphaFoldDB" id="A0A395NGC2"/>
<dbReference type="EMBL" id="PXOA01000484">
    <property type="protein sequence ID" value="RFU74999.1"/>
    <property type="molecule type" value="Genomic_DNA"/>
</dbReference>
<evidence type="ECO:0000259" key="2">
    <source>
        <dbReference type="PROSITE" id="PS51767"/>
    </source>
</evidence>
<dbReference type="SUPFAM" id="SSF50630">
    <property type="entry name" value="Acid proteases"/>
    <property type="match status" value="1"/>
</dbReference>
<dbReference type="PROSITE" id="PS51767">
    <property type="entry name" value="PEPTIDASE_A1"/>
    <property type="match status" value="1"/>
</dbReference>
<dbReference type="InterPro" id="IPR021109">
    <property type="entry name" value="Peptidase_aspartic_dom_sf"/>
</dbReference>